<dbReference type="SUPFAM" id="SSF159127">
    <property type="entry name" value="HupF/HypC-like"/>
    <property type="match status" value="1"/>
</dbReference>
<dbReference type="OrthoDB" id="43695at2157"/>
<dbReference type="NCBIfam" id="TIGR00074">
    <property type="entry name" value="hypC_hupF"/>
    <property type="match status" value="1"/>
</dbReference>
<dbReference type="Pfam" id="PF01455">
    <property type="entry name" value="HupF_HypC"/>
    <property type="match status" value="1"/>
</dbReference>
<evidence type="ECO:0000256" key="1">
    <source>
        <dbReference type="ARBA" id="ARBA00006018"/>
    </source>
</evidence>
<protein>
    <submittedName>
        <fullName evidence="2">HypC/HybG/HupF family hydrogenase formation chaperone</fullName>
    </submittedName>
</protein>
<dbReference type="GO" id="GO:0051604">
    <property type="term" value="P:protein maturation"/>
    <property type="evidence" value="ECO:0007669"/>
    <property type="project" value="TreeGrafter"/>
</dbReference>
<reference evidence="2 3" key="1">
    <citation type="submission" date="2018-10" db="EMBL/GenBank/DDBJ databases">
        <title>Co-occurring genomic capacity for anaerobic methane metabolism and dissimilatory sulfite reduction discovered in the Korarchaeota.</title>
        <authorList>
            <person name="Mckay L.J."/>
            <person name="Dlakic M."/>
            <person name="Fields M.W."/>
            <person name="Delmont T.O."/>
            <person name="Eren A.M."/>
            <person name="Jay Z.J."/>
            <person name="Klingelsmith K.B."/>
            <person name="Rusch D.B."/>
            <person name="Inskeep W.P."/>
        </authorList>
    </citation>
    <scope>NUCLEOTIDE SEQUENCE [LARGE SCALE GENOMIC DNA]</scope>
    <source>
        <strain evidence="2 3">MDKW</strain>
    </source>
</reference>
<dbReference type="InterPro" id="IPR001109">
    <property type="entry name" value="Hydrogenase_HupF/HypC"/>
</dbReference>
<dbReference type="GO" id="GO:0005506">
    <property type="term" value="F:iron ion binding"/>
    <property type="evidence" value="ECO:0007669"/>
    <property type="project" value="TreeGrafter"/>
</dbReference>
<comment type="similarity">
    <text evidence="1">Belongs to the HupF/HypC family.</text>
</comment>
<proteinExistence type="inferred from homology"/>
<keyword evidence="3" id="KW-1185">Reference proteome</keyword>
<dbReference type="GO" id="GO:1902670">
    <property type="term" value="F:carbon dioxide binding"/>
    <property type="evidence" value="ECO:0007669"/>
    <property type="project" value="TreeGrafter"/>
</dbReference>
<dbReference type="PANTHER" id="PTHR35177:SF2">
    <property type="entry name" value="HYDROGENASE MATURATION FACTOR HYBG"/>
    <property type="match status" value="1"/>
</dbReference>
<name>A0A429GF18_9CREN</name>
<sequence length="88" mass="9875">MCWGVPGKVVKVEGYSAIVDFGGGSKREVLLVVDDVKEGDFVVVHAGAAIEKIGRDELEELMGYYVEMADDPETKERIKEVMKEWLER</sequence>
<dbReference type="EMBL" id="RCOS01000156">
    <property type="protein sequence ID" value="RSN72394.1"/>
    <property type="molecule type" value="Genomic_DNA"/>
</dbReference>
<dbReference type="PANTHER" id="PTHR35177">
    <property type="entry name" value="HYDROGENASE MATURATION FACTOR HYBG"/>
    <property type="match status" value="1"/>
</dbReference>
<organism evidence="2 3">
    <name type="scientific">Candidatus Methanodesulfokora washburnensis</name>
    <dbReference type="NCBI Taxonomy" id="2478471"/>
    <lineage>
        <taxon>Archaea</taxon>
        <taxon>Thermoproteota</taxon>
        <taxon>Candidatus Korarchaeia</taxon>
        <taxon>Candidatus Korarchaeia incertae sedis</taxon>
        <taxon>Candidatus Methanodesulfokora</taxon>
    </lineage>
</organism>
<dbReference type="AlphaFoldDB" id="A0A429GF18"/>
<dbReference type="Gene3D" id="2.30.30.140">
    <property type="match status" value="1"/>
</dbReference>
<accession>A0A429GF18</accession>
<gene>
    <name evidence="2" type="ORF">D6D85_13990</name>
</gene>
<evidence type="ECO:0000313" key="3">
    <source>
        <dbReference type="Proteomes" id="UP000277582"/>
    </source>
</evidence>
<dbReference type="PRINTS" id="PR00445">
    <property type="entry name" value="HUPFHYPC"/>
</dbReference>
<dbReference type="Proteomes" id="UP000277582">
    <property type="component" value="Unassembled WGS sequence"/>
</dbReference>
<evidence type="ECO:0000313" key="2">
    <source>
        <dbReference type="EMBL" id="RSN72394.1"/>
    </source>
</evidence>
<comment type="caution">
    <text evidence="2">The sequence shown here is derived from an EMBL/GenBank/DDBJ whole genome shotgun (WGS) entry which is preliminary data.</text>
</comment>